<evidence type="ECO:0000256" key="9">
    <source>
        <dbReference type="PIRNR" id="PIRNR003128"/>
    </source>
</evidence>
<dbReference type="GO" id="GO:0043590">
    <property type="term" value="C:bacterial nucleoid"/>
    <property type="evidence" value="ECO:0007669"/>
    <property type="project" value="TreeGrafter"/>
</dbReference>
<name>A0A6S6T758_9GAMM</name>
<keyword evidence="5 9" id="KW-0227">DNA damage</keyword>
<dbReference type="AlphaFoldDB" id="A0A6S6T758"/>
<dbReference type="CDD" id="cd03241">
    <property type="entry name" value="ABC_RecN"/>
    <property type="match status" value="2"/>
</dbReference>
<evidence type="ECO:0000256" key="4">
    <source>
        <dbReference type="ARBA" id="ARBA00022741"/>
    </source>
</evidence>
<comment type="similarity">
    <text evidence="2 9">Belongs to the RecN family.</text>
</comment>
<dbReference type="InterPro" id="IPR027417">
    <property type="entry name" value="P-loop_NTPase"/>
</dbReference>
<evidence type="ECO:0000256" key="1">
    <source>
        <dbReference type="ARBA" id="ARBA00003618"/>
    </source>
</evidence>
<feature type="domain" description="RecF/RecN/SMC N-terminal" evidence="10">
    <location>
        <begin position="1"/>
        <end position="510"/>
    </location>
</feature>
<dbReference type="GO" id="GO:0006310">
    <property type="term" value="P:DNA recombination"/>
    <property type="evidence" value="ECO:0007669"/>
    <property type="project" value="InterPro"/>
</dbReference>
<sequence length="555" mass="61391">MLNHIHIRNFAIIEEVELELHSGMTVLTGETGAGKSILIDAIGLVLGDRADSGVVRHGSDKAEITLTIDVAHTASTKQWLDDNDMNADDECILRRIITNKGKSRAWINGTPSNLGMLKQLGEQLVDIHGQHEHQSLMKREFQRQMLDDFANNHTLLSKVDKTFSQWKTTHQRLQDILSQNDEYQSQIDLLSFQVSELEKLGLSKKEIIALDNEHARLTNADELLQTSGSVTQALYKDDHSIYSQLSQVIHSIESQLDKDKALSEPLAMIQSAQIQLQEAAEDLRQYRDHLEANPQLLDEVSNKITEVQSLARKHRIAPEELPDKLEDFVTQLTALQSDDYDIETLTSRLEAAKADYLKVAQQLSKKRLSAAKILSKGVTEAMQELSMQGGTFAITVEQDKEASFAAYGIDHIDFTVSANPGQPLKPLAKVASGGELSRISLAIQMIAAQRLTLPALIFDEVDTGIGGSTAEIVGRELRKLGENRQVLCVTHLPQVASQSHHHNKVTKVKGNNATSNGIITLSEEERVQEVARMMGGVDITESTLNLAKEMISNAG</sequence>
<dbReference type="InterPro" id="IPR003395">
    <property type="entry name" value="RecF/RecN/SMC_N"/>
</dbReference>
<dbReference type="PANTHER" id="PTHR11059">
    <property type="entry name" value="DNA REPAIR PROTEIN RECN"/>
    <property type="match status" value="1"/>
</dbReference>
<accession>A0A6S6T758</accession>
<dbReference type="FunFam" id="3.40.50.300:FF:000319">
    <property type="entry name" value="DNA repair protein RecN"/>
    <property type="match status" value="1"/>
</dbReference>
<evidence type="ECO:0000313" key="11">
    <source>
        <dbReference type="EMBL" id="CAA6810686.1"/>
    </source>
</evidence>
<evidence type="ECO:0000256" key="8">
    <source>
        <dbReference type="ARBA" id="ARBA00033408"/>
    </source>
</evidence>
<organism evidence="11">
    <name type="scientific">uncultured Thiotrichaceae bacterium</name>
    <dbReference type="NCBI Taxonomy" id="298394"/>
    <lineage>
        <taxon>Bacteria</taxon>
        <taxon>Pseudomonadati</taxon>
        <taxon>Pseudomonadota</taxon>
        <taxon>Gammaproteobacteria</taxon>
        <taxon>Thiotrichales</taxon>
        <taxon>Thiotrichaceae</taxon>
        <taxon>environmental samples</taxon>
    </lineage>
</organism>
<dbReference type="NCBIfam" id="TIGR00634">
    <property type="entry name" value="recN"/>
    <property type="match status" value="1"/>
</dbReference>
<dbReference type="PANTHER" id="PTHR11059:SF0">
    <property type="entry name" value="DNA REPAIR PROTEIN RECN"/>
    <property type="match status" value="1"/>
</dbReference>
<proteinExistence type="inferred from homology"/>
<protein>
    <recommendedName>
        <fullName evidence="3 9">DNA repair protein RecN</fullName>
    </recommendedName>
    <alternativeName>
        <fullName evidence="8 9">Recombination protein N</fullName>
    </alternativeName>
</protein>
<dbReference type="Pfam" id="PF02463">
    <property type="entry name" value="SMC_N"/>
    <property type="match status" value="1"/>
</dbReference>
<dbReference type="GO" id="GO:0009432">
    <property type="term" value="P:SOS response"/>
    <property type="evidence" value="ECO:0007669"/>
    <property type="project" value="UniProtKB-ARBA"/>
</dbReference>
<evidence type="ECO:0000256" key="6">
    <source>
        <dbReference type="ARBA" id="ARBA00022840"/>
    </source>
</evidence>
<dbReference type="FunFam" id="3.40.50.300:FF:000356">
    <property type="entry name" value="DNA repair protein RecN"/>
    <property type="match status" value="1"/>
</dbReference>
<comment type="function">
    <text evidence="1 9">May be involved in recombinational repair of damaged DNA.</text>
</comment>
<evidence type="ECO:0000256" key="3">
    <source>
        <dbReference type="ARBA" id="ARBA00021315"/>
    </source>
</evidence>
<evidence type="ECO:0000256" key="5">
    <source>
        <dbReference type="ARBA" id="ARBA00022763"/>
    </source>
</evidence>
<dbReference type="EMBL" id="CACVAY010000047">
    <property type="protein sequence ID" value="CAA6810686.1"/>
    <property type="molecule type" value="Genomic_DNA"/>
</dbReference>
<dbReference type="NCBIfam" id="NF008121">
    <property type="entry name" value="PRK10869.1"/>
    <property type="match status" value="1"/>
</dbReference>
<evidence type="ECO:0000256" key="2">
    <source>
        <dbReference type="ARBA" id="ARBA00009441"/>
    </source>
</evidence>
<dbReference type="SUPFAM" id="SSF52540">
    <property type="entry name" value="P-loop containing nucleoside triphosphate hydrolases"/>
    <property type="match status" value="2"/>
</dbReference>
<keyword evidence="4" id="KW-0547">Nucleotide-binding</keyword>
<gene>
    <name evidence="11" type="ORF">HELGO_WM13890</name>
</gene>
<dbReference type="Gene3D" id="3.40.50.300">
    <property type="entry name" value="P-loop containing nucleotide triphosphate hydrolases"/>
    <property type="match status" value="2"/>
</dbReference>
<keyword evidence="6" id="KW-0067">ATP-binding</keyword>
<dbReference type="InterPro" id="IPR004604">
    <property type="entry name" value="DNA_recomb/repair_RecN"/>
</dbReference>
<evidence type="ECO:0000259" key="10">
    <source>
        <dbReference type="Pfam" id="PF02463"/>
    </source>
</evidence>
<dbReference type="GO" id="GO:0005524">
    <property type="term" value="F:ATP binding"/>
    <property type="evidence" value="ECO:0007669"/>
    <property type="project" value="UniProtKB-KW"/>
</dbReference>
<reference evidence="11" key="1">
    <citation type="submission" date="2020-01" db="EMBL/GenBank/DDBJ databases">
        <authorList>
            <person name="Meier V. D."/>
            <person name="Meier V D."/>
        </authorList>
    </citation>
    <scope>NUCLEOTIDE SEQUENCE</scope>
    <source>
        <strain evidence="11">HLG_WM_MAG_07</strain>
    </source>
</reference>
<dbReference type="GO" id="GO:0006281">
    <property type="term" value="P:DNA repair"/>
    <property type="evidence" value="ECO:0007669"/>
    <property type="project" value="UniProtKB-KW"/>
</dbReference>
<dbReference type="PIRSF" id="PIRSF003128">
    <property type="entry name" value="RecN"/>
    <property type="match status" value="1"/>
</dbReference>
<evidence type="ECO:0000256" key="7">
    <source>
        <dbReference type="ARBA" id="ARBA00023204"/>
    </source>
</evidence>
<keyword evidence="7 9" id="KW-0234">DNA repair</keyword>